<dbReference type="AlphaFoldDB" id="A0A9W6FTM7"/>
<reference evidence="3" key="1">
    <citation type="submission" date="2022-12" db="EMBL/GenBank/DDBJ databases">
        <title>Reference genome sequencing for broad-spectrum identification of bacterial and archaeal isolates by mass spectrometry.</title>
        <authorList>
            <person name="Sekiguchi Y."/>
            <person name="Tourlousse D.M."/>
        </authorList>
    </citation>
    <scope>NUCLEOTIDE SEQUENCE</scope>
    <source>
        <strain evidence="3">ASRB1</strain>
    </source>
</reference>
<organism evidence="3 4">
    <name type="scientific">Desulforhabdus amnigena</name>
    <dbReference type="NCBI Taxonomy" id="40218"/>
    <lineage>
        <taxon>Bacteria</taxon>
        <taxon>Pseudomonadati</taxon>
        <taxon>Thermodesulfobacteriota</taxon>
        <taxon>Syntrophobacteria</taxon>
        <taxon>Syntrophobacterales</taxon>
        <taxon>Syntrophobacteraceae</taxon>
        <taxon>Desulforhabdus</taxon>
    </lineage>
</organism>
<keyword evidence="1" id="KW-0802">TPR repeat</keyword>
<dbReference type="Pfam" id="PF14559">
    <property type="entry name" value="TPR_19"/>
    <property type="match status" value="1"/>
</dbReference>
<feature type="domain" description="TOTE conflict system primase" evidence="2">
    <location>
        <begin position="195"/>
        <end position="375"/>
    </location>
</feature>
<comment type="caution">
    <text evidence="3">The sequence shown here is derived from an EMBL/GenBank/DDBJ whole genome shotgun (WGS) entry which is preliminary data.</text>
</comment>
<evidence type="ECO:0000313" key="4">
    <source>
        <dbReference type="Proteomes" id="UP001144372"/>
    </source>
</evidence>
<dbReference type="PROSITE" id="PS50005">
    <property type="entry name" value="TPR"/>
    <property type="match status" value="1"/>
</dbReference>
<dbReference type="Pfam" id="PF22548">
    <property type="entry name" value="AEP-TOTE"/>
    <property type="match status" value="1"/>
</dbReference>
<evidence type="ECO:0000259" key="2">
    <source>
        <dbReference type="Pfam" id="PF22548"/>
    </source>
</evidence>
<feature type="repeat" description="TPR" evidence="1">
    <location>
        <begin position="80"/>
        <end position="113"/>
    </location>
</feature>
<dbReference type="NCBIfam" id="NF040561">
    <property type="entry name" value="PrimPol_Msp"/>
    <property type="match status" value="1"/>
</dbReference>
<dbReference type="InterPro" id="IPR011990">
    <property type="entry name" value="TPR-like_helical_dom_sf"/>
</dbReference>
<dbReference type="SMART" id="SM00028">
    <property type="entry name" value="TPR"/>
    <property type="match status" value="2"/>
</dbReference>
<proteinExistence type="predicted"/>
<gene>
    <name evidence="3" type="ORF">DAMNIGENAA_17430</name>
</gene>
<accession>A0A9W6FTM7</accession>
<evidence type="ECO:0000313" key="3">
    <source>
        <dbReference type="EMBL" id="GLI34310.1"/>
    </source>
</evidence>
<dbReference type="SUPFAM" id="SSF48452">
    <property type="entry name" value="TPR-like"/>
    <property type="match status" value="1"/>
</dbReference>
<dbReference type="InterPro" id="IPR054347">
    <property type="entry name" value="TOTE_primase"/>
</dbReference>
<dbReference type="Proteomes" id="UP001144372">
    <property type="component" value="Unassembled WGS sequence"/>
</dbReference>
<evidence type="ECO:0000256" key="1">
    <source>
        <dbReference type="PROSITE-ProRule" id="PRU00339"/>
    </source>
</evidence>
<protein>
    <recommendedName>
        <fullName evidence="2">TOTE conflict system primase domain-containing protein</fullName>
    </recommendedName>
</protein>
<dbReference type="EMBL" id="BSDR01000001">
    <property type="protein sequence ID" value="GLI34310.1"/>
    <property type="molecule type" value="Genomic_DNA"/>
</dbReference>
<dbReference type="Gene3D" id="1.25.40.10">
    <property type="entry name" value="Tetratricopeptide repeat domain"/>
    <property type="match status" value="1"/>
</dbReference>
<name>A0A9W6FTM7_9BACT</name>
<sequence>MHTKITEVLLPTDTLLQKARTSLDSGNESQARDCAQRAASQEYCSAKLCTAWAEICEELGMARLAREFYEKTLRLSPNHAGALYGLAALLAEGGHVEKSVRHLKKLLKLDPSHVKGKALLAEHYQAMGLPGQAAALKPASATQEAPSPLRSFKPSVSRADTERLLKLFAGREQGFALQEIHPTTGESSYVFQAGSLTHETIAAHILGDLNLGIYSLRSDNTVCHAAVLVHVSGAMMEAARRNASTVALFGEKLHRHLVLLVRHAVQLGLPAYVEATGSVQGRLWFFFDGFLHFLKVKRFLKDFLEHAPEPETPLVVEPLLPTQPVGIGWEEQAIPMPLGLDRATLQRSFFLDREGKVEGEQLKLLHRIRRIPLNSLHASRLHCDGRQERVAVWEGRRHASFKRILESCSILNELVRKAVSGRILRREEKVVLFYTLGWLEQGAEILHECLQACPDYQYESVQRQAARLKGHPMSCVKIRELIPEVTSVLDCNCSFDLRGGKYPSPLLHVHPHMVPAAETFVVPEDLSLREAGRRYVALRLHLQESEKALLRLERILEKGFTRKKLSSLRVDQFNLLRVEEENGVTWKMERA</sequence>
<dbReference type="InterPro" id="IPR019734">
    <property type="entry name" value="TPR_rpt"/>
</dbReference>
<keyword evidence="4" id="KW-1185">Reference proteome</keyword>
<dbReference type="RefSeq" id="WP_281793566.1">
    <property type="nucleotide sequence ID" value="NZ_BSDR01000001.1"/>
</dbReference>